<feature type="region of interest" description="Disordered" evidence="1">
    <location>
        <begin position="1"/>
        <end position="37"/>
    </location>
</feature>
<organism evidence="2 3">
    <name type="scientific">Aspergillus sclerotialis</name>
    <dbReference type="NCBI Taxonomy" id="2070753"/>
    <lineage>
        <taxon>Eukaryota</taxon>
        <taxon>Fungi</taxon>
        <taxon>Dikarya</taxon>
        <taxon>Ascomycota</taxon>
        <taxon>Pezizomycotina</taxon>
        <taxon>Eurotiomycetes</taxon>
        <taxon>Eurotiomycetidae</taxon>
        <taxon>Eurotiales</taxon>
        <taxon>Aspergillaceae</taxon>
        <taxon>Aspergillus</taxon>
        <taxon>Aspergillus subgen. Polypaecilum</taxon>
    </lineage>
</organism>
<name>A0A3A2ZH38_9EURO</name>
<reference evidence="3" key="1">
    <citation type="submission" date="2017-02" db="EMBL/GenBank/DDBJ databases">
        <authorList>
            <person name="Tafer H."/>
            <person name="Lopandic K."/>
        </authorList>
    </citation>
    <scope>NUCLEOTIDE SEQUENCE [LARGE SCALE GENOMIC DNA]</scope>
    <source>
        <strain evidence="3">CBS 366.77</strain>
    </source>
</reference>
<dbReference type="OrthoDB" id="4450707at2759"/>
<keyword evidence="3" id="KW-1185">Reference proteome</keyword>
<feature type="region of interest" description="Disordered" evidence="1">
    <location>
        <begin position="181"/>
        <end position="285"/>
    </location>
</feature>
<feature type="compositionally biased region" description="Low complexity" evidence="1">
    <location>
        <begin position="222"/>
        <end position="239"/>
    </location>
</feature>
<feature type="compositionally biased region" description="Low complexity" evidence="1">
    <location>
        <begin position="246"/>
        <end position="263"/>
    </location>
</feature>
<gene>
    <name evidence="2" type="ORF">PHISCL_05765</name>
</gene>
<dbReference type="Proteomes" id="UP000266188">
    <property type="component" value="Unassembled WGS sequence"/>
</dbReference>
<protein>
    <submittedName>
        <fullName evidence="2">Uncharacterized protein</fullName>
    </submittedName>
</protein>
<sequence>MGDSPEILGLRQLSNNDEDRKIPLSPPATNPPPSISILARPDPLFGPDRPLGPHLTNLLAEWHQKHRFEVPPFASGKYNCKSKWKVFDRNGAELQLSRFTVSRPLPYYMMVLYTTDGSEKFVACVGKQSKYGTYLVEWLGTEQGYAAESCAVRVFGPQPEDIKFSPEIWQNAPADITPIRHKLKSPFPQSDLPQPTPQRRPQRLSDRAQNNFTPVNNFRAVNNYPTNNHQTNNHTVNNHPATAPVSNDTDSSSSYESSDTESSAGGDIPFSGVPATKKRKVDEEPSIPMKGREVVFKLVCDNSDATRAFTVNKTCPGKELFAKARQFYRLLSPKAEVNILACRIPSKSEQRYLYDGDDGEVSYFIREMKNLTHISGDTALIEVKYVV</sequence>
<feature type="compositionally biased region" description="Pro residues" evidence="1">
    <location>
        <begin position="24"/>
        <end position="34"/>
    </location>
</feature>
<accession>A0A3A2ZH38</accession>
<proteinExistence type="predicted"/>
<comment type="caution">
    <text evidence="2">The sequence shown here is derived from an EMBL/GenBank/DDBJ whole genome shotgun (WGS) entry which is preliminary data.</text>
</comment>
<feature type="compositionally biased region" description="Polar residues" evidence="1">
    <location>
        <begin position="207"/>
        <end position="220"/>
    </location>
</feature>
<evidence type="ECO:0000313" key="3">
    <source>
        <dbReference type="Proteomes" id="UP000266188"/>
    </source>
</evidence>
<dbReference type="EMBL" id="MVGC01000198">
    <property type="protein sequence ID" value="RJE21920.1"/>
    <property type="molecule type" value="Genomic_DNA"/>
</dbReference>
<evidence type="ECO:0000256" key="1">
    <source>
        <dbReference type="SAM" id="MobiDB-lite"/>
    </source>
</evidence>
<dbReference type="AlphaFoldDB" id="A0A3A2ZH38"/>
<evidence type="ECO:0000313" key="2">
    <source>
        <dbReference type="EMBL" id="RJE21920.1"/>
    </source>
</evidence>